<dbReference type="SUPFAM" id="SSF52540">
    <property type="entry name" value="P-loop containing nucleoside triphosphate hydrolases"/>
    <property type="match status" value="1"/>
</dbReference>
<dbReference type="NCBIfam" id="NF005304">
    <property type="entry name" value="PRK06835.1"/>
    <property type="match status" value="1"/>
</dbReference>
<dbReference type="RefSeq" id="WP_069977390.1">
    <property type="nucleotide sequence ID" value="NZ_CP017269.1"/>
</dbReference>
<sequence>MKHQFTNEILLEYEKIRDHQQRELEKRKALVYSKIPRIKALDDEIAGTGVLIAKTILNHPTNYEKALEEIQSKMEFLKQEKAILLTENNIPLDYLEASFQCPHCKDTGYRPSGEKCSCFKQKLINRAYAMSNLSKVLEKQNFQSFNIDLFSDEKFENRDLTPRQNMLQVLNVCEGFVHNFDSKQRENLLFYGTTGLGKTFMCNCIAKALLDKGKIVVYQTAFKILEILEDYKFNKTRTSDIEVSYQLLFDCDLLIIDDLGTEMTNTFTNTEVFNILNTRLIKDKNILISTNLSPIEIANTYSDRIFSRIFGEFTILEFYGKDVRWEK</sequence>
<dbReference type="Gene3D" id="3.40.50.300">
    <property type="entry name" value="P-loop containing nucleotide triphosphate hydrolases"/>
    <property type="match status" value="1"/>
</dbReference>
<evidence type="ECO:0000313" key="3">
    <source>
        <dbReference type="Proteomes" id="UP000095743"/>
    </source>
</evidence>
<dbReference type="PANTHER" id="PTHR30050">
    <property type="entry name" value="CHROMOSOMAL REPLICATION INITIATOR PROTEIN DNAA"/>
    <property type="match status" value="1"/>
</dbReference>
<dbReference type="InterPro" id="IPR003593">
    <property type="entry name" value="AAA+_ATPase"/>
</dbReference>
<feature type="domain" description="AAA+ ATPase" evidence="1">
    <location>
        <begin position="184"/>
        <end position="310"/>
    </location>
</feature>
<dbReference type="SMART" id="SM00382">
    <property type="entry name" value="AAA"/>
    <property type="match status" value="1"/>
</dbReference>
<dbReference type="KEGG" id="gfe:Gferi_13735"/>
<keyword evidence="3" id="KW-1185">Reference proteome</keyword>
<dbReference type="AlphaFoldDB" id="A0A1D8GI11"/>
<dbReference type="Pfam" id="PF00308">
    <property type="entry name" value="Bac_DnaA"/>
    <property type="match status" value="1"/>
</dbReference>
<name>A0A1D8GI11_9FIRM</name>
<gene>
    <name evidence="2" type="ORF">Gferi_13735</name>
</gene>
<dbReference type="InterPro" id="IPR013317">
    <property type="entry name" value="DnaA_dom"/>
</dbReference>
<dbReference type="PANTHER" id="PTHR30050:SF4">
    <property type="entry name" value="ATP-BINDING PROTEIN RV3427C IN INSERTION SEQUENCE-RELATED"/>
    <property type="match status" value="1"/>
</dbReference>
<organism evidence="2 3">
    <name type="scientific">Geosporobacter ferrireducens</name>
    <dbReference type="NCBI Taxonomy" id="1424294"/>
    <lineage>
        <taxon>Bacteria</taxon>
        <taxon>Bacillati</taxon>
        <taxon>Bacillota</taxon>
        <taxon>Clostridia</taxon>
        <taxon>Peptostreptococcales</taxon>
        <taxon>Thermotaleaceae</taxon>
        <taxon>Geosporobacter</taxon>
    </lineage>
</organism>
<proteinExistence type="predicted"/>
<dbReference type="InterPro" id="IPR027417">
    <property type="entry name" value="P-loop_NTPase"/>
</dbReference>
<reference evidence="2 3" key="1">
    <citation type="submission" date="2016-09" db="EMBL/GenBank/DDBJ databases">
        <title>Genomic analysis reveals versatility of anaerobic energy metabolism of Geosporobacter ferrireducens IRF9 of phylum Firmicutes.</title>
        <authorList>
            <person name="Kim S.-J."/>
        </authorList>
    </citation>
    <scope>NUCLEOTIDE SEQUENCE [LARGE SCALE GENOMIC DNA]</scope>
    <source>
        <strain evidence="2 3">IRF9</strain>
    </source>
</reference>
<dbReference type="STRING" id="1424294.Gferi_13735"/>
<dbReference type="OrthoDB" id="9776217at2"/>
<evidence type="ECO:0000313" key="2">
    <source>
        <dbReference type="EMBL" id="AOT70538.1"/>
    </source>
</evidence>
<dbReference type="GO" id="GO:0006260">
    <property type="term" value="P:DNA replication"/>
    <property type="evidence" value="ECO:0007669"/>
    <property type="project" value="TreeGrafter"/>
</dbReference>
<dbReference type="Proteomes" id="UP000095743">
    <property type="component" value="Chromosome"/>
</dbReference>
<accession>A0A1D8GI11</accession>
<dbReference type="CDD" id="cd00009">
    <property type="entry name" value="AAA"/>
    <property type="match status" value="1"/>
</dbReference>
<dbReference type="EMBL" id="CP017269">
    <property type="protein sequence ID" value="AOT70538.1"/>
    <property type="molecule type" value="Genomic_DNA"/>
</dbReference>
<protein>
    <submittedName>
        <fullName evidence="2">DNA replication protein DnaC</fullName>
    </submittedName>
</protein>
<evidence type="ECO:0000259" key="1">
    <source>
        <dbReference type="SMART" id="SM00382"/>
    </source>
</evidence>